<feature type="transmembrane region" description="Helical" evidence="11">
    <location>
        <begin position="2607"/>
        <end position="2629"/>
    </location>
</feature>
<dbReference type="InterPro" id="IPR014821">
    <property type="entry name" value="Ins145_P3_rcpt"/>
</dbReference>
<dbReference type="GO" id="GO:0005262">
    <property type="term" value="F:calcium channel activity"/>
    <property type="evidence" value="ECO:0007669"/>
    <property type="project" value="InterPro"/>
</dbReference>
<evidence type="ECO:0000256" key="2">
    <source>
        <dbReference type="ARBA" id="ARBA00022448"/>
    </source>
</evidence>
<accession>A0A8S1R832</accession>
<dbReference type="PANTHER" id="PTHR13715:SF99">
    <property type="entry name" value="INOSITOL 1,4,5-TRISPHOSPHATE RECEPTOR-LIKE PROTEIN A"/>
    <property type="match status" value="1"/>
</dbReference>
<comment type="caution">
    <text evidence="13">The sequence shown here is derived from an EMBL/GenBank/DDBJ whole genome shotgun (WGS) entry which is preliminary data.</text>
</comment>
<dbReference type="InterPro" id="IPR016093">
    <property type="entry name" value="MIR_motif"/>
</dbReference>
<evidence type="ECO:0000313" key="13">
    <source>
        <dbReference type="EMBL" id="CAD8124411.1"/>
    </source>
</evidence>
<dbReference type="InterPro" id="IPR015925">
    <property type="entry name" value="Ryanodine_IP3_receptor"/>
</dbReference>
<dbReference type="Pfam" id="PF08709">
    <property type="entry name" value="Ins145_P3_rec"/>
    <property type="match status" value="1"/>
</dbReference>
<dbReference type="EMBL" id="CAJJDN010000151">
    <property type="protein sequence ID" value="CAD8124411.1"/>
    <property type="molecule type" value="Genomic_DNA"/>
</dbReference>
<dbReference type="GO" id="GO:0016020">
    <property type="term" value="C:membrane"/>
    <property type="evidence" value="ECO:0007669"/>
    <property type="project" value="InterPro"/>
</dbReference>
<keyword evidence="14" id="KW-1185">Reference proteome</keyword>
<keyword evidence="3 11" id="KW-0812">Transmembrane</keyword>
<evidence type="ECO:0000256" key="7">
    <source>
        <dbReference type="ARBA" id="ARBA00023286"/>
    </source>
</evidence>
<feature type="transmembrane region" description="Helical" evidence="11">
    <location>
        <begin position="2650"/>
        <end position="2674"/>
    </location>
</feature>
<dbReference type="CDD" id="cd23263">
    <property type="entry name" value="beta-trefoil_MIR"/>
    <property type="match status" value="1"/>
</dbReference>
<evidence type="ECO:0000256" key="1">
    <source>
        <dbReference type="ARBA" id="ARBA00004127"/>
    </source>
</evidence>
<feature type="transmembrane region" description="Helical" evidence="11">
    <location>
        <begin position="2728"/>
        <end position="2749"/>
    </location>
</feature>
<evidence type="ECO:0000256" key="3">
    <source>
        <dbReference type="ARBA" id="ARBA00022692"/>
    </source>
</evidence>
<dbReference type="InterPro" id="IPR013662">
    <property type="entry name" value="RIH_assoc-dom"/>
</dbReference>
<keyword evidence="8" id="KW-0407">Ion channel</keyword>
<keyword evidence="4 11" id="KW-1133">Transmembrane helix</keyword>
<name>A0A8S1R832_9CILI</name>
<feature type="domain" description="MIR" evidence="12">
    <location>
        <begin position="369"/>
        <end position="422"/>
    </location>
</feature>
<keyword evidence="7" id="KW-1071">Ligand-gated ion channel</keyword>
<feature type="coiled-coil region" evidence="9">
    <location>
        <begin position="68"/>
        <end position="111"/>
    </location>
</feature>
<dbReference type="InterPro" id="IPR000699">
    <property type="entry name" value="RIH_dom"/>
</dbReference>
<sequence length="2893" mass="341197">MSQPLRYGQIISLKPSEMDHMFVISDGHIKTKAQIFEIKAKKVASGTLFFQSLFQIYPQFQTSKIDQALKLERELQKEKYQKESMKLNKIKEMEEKVFQEYKQNIETAEKNKDQTFTMAQPVQFLHLSSNKFLACNYLEADEEKENFKLELNEYPSDNTCFRLMSAYLHQTRADGLIYADEPLFIIMDKIYLGMKPYLHMSESTKRYNNHLILASRTMFNFPNAKGLQRKIISGQIKSKQSRIDLNNLQEPNTQTMLMALDYKKKQDLELAHQSASAESIQKKEINVSLEKRSPFLISVFSNTEEDENKIYFGDVIWLHHIELNAILVTAKNMSDEIIVSLQQTKNDQLGEFIGNTNGMWYIESLNMKGGPVEWGQIFRLRHFSLGKYLAVQKEQDRDSDTFSCFYLEDKQSENSLLQFLALPSSINENQKYVTKDGFFKLKNNKKWIQFIDKHPDSDSSIVMLRLSDNCKDDDVLKCYKANLNEIQETSFLVSCFPVMRKTLSILTDLATKDYKRIYQDKNIKFPKKITQLKKVLQDLTRFCSNQFLISSQNRQKVLKEQYFIDILLEILCNISNEGEIKEYLDLTRKKKGHGFQDTFHKSAAQKLHSAAFQVKDQLLSDFGQVASRIQSDNDKKQLKQYIGEKFEVIKMIYQLLICICKDNNQNEEYVYERVAKFQYQAKFFKETTDFIISLLKNNEQLLQNLTEKIRLSEQKQRRKRHESIKQQRLDNSLIQKDPNNIVLFYKKLVEESMNSKDYIEFFRTICKYNNKGLSVNQETIYKKCQENPKFNDALFWKINCMFNEMLIEKDIEKKTISQLNKEELESFVAQLRLYSDLALSRNFQWKGILEKKFPKQFTFEQIFNQELDADVRSALCNLALTVYIDHEPLHLQIVPNLCRLVNQQAIQQAIKQQQEFHDHKIFEQLISQVMAQIYDYQNNLKQDVFQMMTVKKESQACKKKKSEAQLQLDIIKLAKTLIQFDVVNLINRKDIYSEILQPLITFLEYDKNNYVLSYLINCQREEALKRAKYSNKLISTMKGMVTGAIDVGRAIVNVVVRKKQDLEEEFAEQTLFSKHPITASLLTITSKIQSLNTEKGEETYQIDIEQKMQVCELLIFFQEMRLDFLITNFLAFYALKQKKKSNKLKNELEFDLLQVLPPTLRTGIEEPTKQGAKNIIQWFCDIVSRMGRFLNKKFTNFTKEQEMPDLDTLMSGANKDLVKEAVLPSLLIVFHISSDCLLLDKVVEVTRRCFSQKLELFEKMRDLEILFDQTEINCYQKMVQLLSRLRTLTESSEVWINNFHTQSTEKGSQNELKELYEVQNITKDLDSLLYKHTTVTPNLEIITQDHFLQISTSRQKVFNFLNGHTPLINFLRDSQNQLCDFLKGNYNREWQQTVSELLKTIYECLTNFCKGNRPNQNLLSQHFDLFVDEIEIDFGQTTLICTIYEDNKFLCENIPDSRIQLFLNYNRELGRQSRFLELLKTIQICQEQSLVENQLKILSFLLPHQKEENRKDYEYLLWGQFTKDSKGIEFNFFNDGQDKDKKHQPYKYHCKLIDLLLQTTQGEESYKLNTPKLKQIFSLGYLVNFLAEDNDEFIEGYHKNGTKEANQLKIKVILFINWIYIQNSLTQQEVMIKEQANFNKLFNKERERLEILESRPNRNDYLKYFFDHLIPLFGNFANKIYAQEKAQRDDNYDVLKQILEKIAELSDKILYQYLTKNQYNSLFKFYKPFEETTNRLQMNFSAAINDQNEVLSSNKKSVYEPPPPEFMRSSLKKNQVMTIFNKKEKSFLTEQFKIPNSNDKSKMSRNKFSQTSQQLWVNKPNWFQFLDMCEQSQVLQDQIKQELHTLASAIFNIDKLVSDKMNTNQSNSVNLDFKGFLKKYIRFVEQGIINKAGKKNLIYSLQLLEELLNINDLEEMQNLFDQQNATRMVLNIIADYKIYPFDDDFFNQLLSFGCKLLQGGNPKVQKTIFNYFSTYSRSENIFSKLNMVINDHIEELNMKYKIQNEIEKEEKQQQILQLDTEPQAQQDQINDHLQEMQFKQKLKESLLINVLRFVQLFCEGHNLDLQNYIRQQFNSRNNYNLVSSIIELLYMYHLELTNENYENILRCLDTLTEFVQGPCCQNQQTIIDSKFLEVANTLLATQATKTKSKEHGSKSYFSQDEQSNQKNSSSNLSVGKIRSGKQFKNNRINIKKYMLERIKYKVMVLVTSLLELNSDSLAIKRIMRSLPIEILKKNLTQIYKRHKKLYGPTYTQDALKHIDEDPEGNDQKPEYHEAILETGFYIYFLILYYYELDTQEIDQETSTELQKAKNSLFDKNLFMDSLIGQLFTFAFAIIGGVLTTISQAKNYLQKAVEKIGQKIDSTEIDKKNQKQKEINQEIFRETIQFFAYNSAHIEVVRNNQIERIQFYKPPYCKYLPKERKKEFHETVNRDSTNSKISDLIEQTDSIIEVCKHEEKLAVFFSKNKFIAIFANYVILWKDLAFILTLLLNLFIILSYADNENSNSQTDEVESIQTIRKNRISNPILLNSNLTVQETESLFFICGIIMIVCSTFVVLFFLLKKAPLYIKESYKKQDLSEYGVLINSLFQIFNFSYSIASVLLNIEILYYLSYGTLAFLATFYHPFFFSFHLTEIVIRFPQLRNIIKSFWEPKLSLLLTFILIILFNYFFTLFAYIFFYDDYSGKCESLLYCFLETFDKAFKNNGGIGGWLDSNQPQDPGDYNYGRFFFDNLYNIIIVIIMIQIFSGIIIDTFSSLREKQMQRDQDIQETCFICGFSRELFDRKSEAGFKLHTQYEHYMWNYVFYISYLKDKESTEYTGIESYIAKKLKNYDNSWIPINKAMVLKNMVLESQHYETEKLQDVQREMDHIKKTTFEISKAMEELNIHLLNKQLLNQEK</sequence>
<evidence type="ECO:0000256" key="6">
    <source>
        <dbReference type="ARBA" id="ARBA00023136"/>
    </source>
</evidence>
<feature type="transmembrane region" description="Helical" evidence="11">
    <location>
        <begin position="2579"/>
        <end position="2601"/>
    </location>
</feature>
<dbReference type="PANTHER" id="PTHR13715">
    <property type="entry name" value="RYANODINE RECEPTOR AND IP3 RECEPTOR"/>
    <property type="match status" value="1"/>
</dbReference>
<proteinExistence type="predicted"/>
<keyword evidence="9" id="KW-0175">Coiled coil</keyword>
<evidence type="ECO:0000256" key="4">
    <source>
        <dbReference type="ARBA" id="ARBA00022989"/>
    </source>
</evidence>
<evidence type="ECO:0000256" key="10">
    <source>
        <dbReference type="SAM" id="MobiDB-lite"/>
    </source>
</evidence>
<evidence type="ECO:0000256" key="11">
    <source>
        <dbReference type="SAM" id="Phobius"/>
    </source>
</evidence>
<feature type="coiled-coil region" evidence="9">
    <location>
        <begin position="695"/>
        <end position="722"/>
    </location>
</feature>
<feature type="region of interest" description="Disordered" evidence="10">
    <location>
        <begin position="2150"/>
        <end position="2173"/>
    </location>
</feature>
<dbReference type="Pfam" id="PF08454">
    <property type="entry name" value="RIH_assoc"/>
    <property type="match status" value="1"/>
</dbReference>
<dbReference type="PROSITE" id="PS50919">
    <property type="entry name" value="MIR"/>
    <property type="match status" value="1"/>
</dbReference>
<organism evidence="13 14">
    <name type="scientific">Paramecium sonneborni</name>
    <dbReference type="NCBI Taxonomy" id="65129"/>
    <lineage>
        <taxon>Eukaryota</taxon>
        <taxon>Sar</taxon>
        <taxon>Alveolata</taxon>
        <taxon>Ciliophora</taxon>
        <taxon>Intramacronucleata</taxon>
        <taxon>Oligohymenophorea</taxon>
        <taxon>Peniculida</taxon>
        <taxon>Parameciidae</taxon>
        <taxon>Paramecium</taxon>
    </lineage>
</organism>
<evidence type="ECO:0000313" key="14">
    <source>
        <dbReference type="Proteomes" id="UP000692954"/>
    </source>
</evidence>
<dbReference type="Pfam" id="PF01365">
    <property type="entry name" value="RYDR_ITPR"/>
    <property type="match status" value="2"/>
</dbReference>
<evidence type="ECO:0000256" key="8">
    <source>
        <dbReference type="ARBA" id="ARBA00023303"/>
    </source>
</evidence>
<keyword evidence="2" id="KW-0813">Transport</keyword>
<evidence type="ECO:0000256" key="5">
    <source>
        <dbReference type="ARBA" id="ARBA00023065"/>
    </source>
</evidence>
<dbReference type="OrthoDB" id="76898at2759"/>
<keyword evidence="5" id="KW-0406">Ion transport</keyword>
<gene>
    <name evidence="13" type="ORF">PSON_ATCC_30995.1.T1510010</name>
</gene>
<evidence type="ECO:0000259" key="12">
    <source>
        <dbReference type="PROSITE" id="PS50919"/>
    </source>
</evidence>
<reference evidence="13" key="1">
    <citation type="submission" date="2021-01" db="EMBL/GenBank/DDBJ databases">
        <authorList>
            <consortium name="Genoscope - CEA"/>
            <person name="William W."/>
        </authorList>
    </citation>
    <scope>NUCLEOTIDE SEQUENCE</scope>
</reference>
<keyword evidence="6 11" id="KW-0472">Membrane</keyword>
<feature type="transmembrane region" description="Helical" evidence="11">
    <location>
        <begin position="2322"/>
        <end position="2341"/>
    </location>
</feature>
<feature type="compositionally biased region" description="Low complexity" evidence="10">
    <location>
        <begin position="2158"/>
        <end position="2173"/>
    </location>
</feature>
<feature type="transmembrane region" description="Helical" evidence="11">
    <location>
        <begin position="2465"/>
        <end position="2493"/>
    </location>
</feature>
<evidence type="ECO:0000256" key="9">
    <source>
        <dbReference type="SAM" id="Coils"/>
    </source>
</evidence>
<feature type="transmembrane region" description="Helical" evidence="11">
    <location>
        <begin position="2537"/>
        <end position="2558"/>
    </location>
</feature>
<protein>
    <recommendedName>
        <fullName evidence="12">MIR domain-containing protein</fullName>
    </recommendedName>
</protein>
<dbReference type="Proteomes" id="UP000692954">
    <property type="component" value="Unassembled WGS sequence"/>
</dbReference>
<comment type="subcellular location">
    <subcellularLocation>
        <location evidence="1">Endomembrane system</location>
        <topology evidence="1">Multi-pass membrane protein</topology>
    </subcellularLocation>
</comment>
<dbReference type="GO" id="GO:0012505">
    <property type="term" value="C:endomembrane system"/>
    <property type="evidence" value="ECO:0007669"/>
    <property type="project" value="UniProtKB-SubCell"/>
</dbReference>
<dbReference type="Pfam" id="PF02815">
    <property type="entry name" value="MIR"/>
    <property type="match status" value="1"/>
</dbReference>